<accession>A0A1E4T6L0</accession>
<organism evidence="1 2">
    <name type="scientific">[Candida] arabinofermentans NRRL YB-2248</name>
    <dbReference type="NCBI Taxonomy" id="983967"/>
    <lineage>
        <taxon>Eukaryota</taxon>
        <taxon>Fungi</taxon>
        <taxon>Dikarya</taxon>
        <taxon>Ascomycota</taxon>
        <taxon>Saccharomycotina</taxon>
        <taxon>Pichiomycetes</taxon>
        <taxon>Pichiales</taxon>
        <taxon>Pichiaceae</taxon>
        <taxon>Ogataea</taxon>
        <taxon>Ogataea/Candida clade</taxon>
    </lineage>
</organism>
<reference evidence="2" key="1">
    <citation type="submission" date="2016-04" db="EMBL/GenBank/DDBJ databases">
        <title>Comparative genomics of biotechnologically important yeasts.</title>
        <authorList>
            <consortium name="DOE Joint Genome Institute"/>
            <person name="Riley R."/>
            <person name="Haridas S."/>
            <person name="Wolfe K.H."/>
            <person name="Lopes M.R."/>
            <person name="Hittinger C.T."/>
            <person name="Goker M."/>
            <person name="Salamov A."/>
            <person name="Wisecaver J."/>
            <person name="Long T.M."/>
            <person name="Aerts A.L."/>
            <person name="Barry K."/>
            <person name="Choi C."/>
            <person name="Clum A."/>
            <person name="Coughlan A.Y."/>
            <person name="Deshpande S."/>
            <person name="Douglass A.P."/>
            <person name="Hanson S.J."/>
            <person name="Klenk H.-P."/>
            <person name="Labutti K."/>
            <person name="Lapidus A."/>
            <person name="Lindquist E."/>
            <person name="Lipzen A."/>
            <person name="Meier-Kolthoff J.P."/>
            <person name="Ohm R.A."/>
            <person name="Otillar R.P."/>
            <person name="Pangilinan J."/>
            <person name="Peng Y."/>
            <person name="Rokas A."/>
            <person name="Rosa C.A."/>
            <person name="Scheuner C."/>
            <person name="Sibirny A.A."/>
            <person name="Slot J.C."/>
            <person name="Stielow J.B."/>
            <person name="Sun H."/>
            <person name="Kurtzman C.P."/>
            <person name="Blackwell M."/>
            <person name="Grigoriev I.V."/>
            <person name="Jeffries T.W."/>
        </authorList>
    </citation>
    <scope>NUCLEOTIDE SEQUENCE [LARGE SCALE GENOMIC DNA]</scope>
    <source>
        <strain evidence="2">NRRL YB-2248</strain>
    </source>
</reference>
<evidence type="ECO:0000313" key="1">
    <source>
        <dbReference type="EMBL" id="ODV87308.1"/>
    </source>
</evidence>
<name>A0A1E4T6L0_9ASCO</name>
<evidence type="ECO:0000313" key="2">
    <source>
        <dbReference type="Proteomes" id="UP000094801"/>
    </source>
</evidence>
<proteinExistence type="predicted"/>
<dbReference type="Proteomes" id="UP000094801">
    <property type="component" value="Unassembled WGS sequence"/>
</dbReference>
<keyword evidence="2" id="KW-1185">Reference proteome</keyword>
<dbReference type="EMBL" id="KV453848">
    <property type="protein sequence ID" value="ODV87308.1"/>
    <property type="molecule type" value="Genomic_DNA"/>
</dbReference>
<protein>
    <submittedName>
        <fullName evidence="1">Uncharacterized protein</fullName>
    </submittedName>
</protein>
<gene>
    <name evidence="1" type="ORF">CANARDRAFT_26718</name>
</gene>
<sequence length="54" mass="5835">MIEKNKAISTYEGCVAERFKASGSDYTSGKCVKQKITVQPPSEQTHGDGGQDND</sequence>
<dbReference type="AlphaFoldDB" id="A0A1E4T6L0"/>